<sequence length="389" mass="39797">MAVPNLANSRAQTNGGDGSGSPRIGLLVNPLAGLGGRVGLKGSDGDDTVAAALALGAQPAASERAALALRELAGSGMTILTAGGAMGETACRIAGVSHRVVFGPAGPATSARDTIEAARALLIARVDLVLFAGGDGTARDILSAVGRDMTMVGIPAGVKMYSGVFALSPVHAGLLVRTHLVQGAGAPTEEREILDIDEASLRQDRPATRLYGYGLVPRDPAIQVAKASTGGNELHDVAALCRAAAADLEPDCVHIVGPGSTMQRLLAAAGLEGSLLGVDLVANGKMLAKDVGEADILARLAQWPARIHVGVIGGTGCLFGRGNQQISAKVLQRVGRERIAILAPPSKLALLGPDGFFVDTGDAEVDRMLGGYIKVRTAPRREMVMRIRG</sequence>
<dbReference type="Pfam" id="PF01513">
    <property type="entry name" value="NAD_kinase"/>
    <property type="match status" value="1"/>
</dbReference>
<evidence type="ECO:0000313" key="3">
    <source>
        <dbReference type="Proteomes" id="UP000219182"/>
    </source>
</evidence>
<dbReference type="GO" id="GO:0051287">
    <property type="term" value="F:NAD binding"/>
    <property type="evidence" value="ECO:0007669"/>
    <property type="project" value="UniProtKB-ARBA"/>
</dbReference>
<dbReference type="GO" id="GO:0005524">
    <property type="term" value="F:ATP binding"/>
    <property type="evidence" value="ECO:0007669"/>
    <property type="project" value="UniProtKB-ARBA"/>
</dbReference>
<accession>A0A2A6FDB5</accession>
<dbReference type="PANTHER" id="PTHR40697">
    <property type="entry name" value="ACETOIN CATABOLISM PROTEIN X"/>
    <property type="match status" value="1"/>
</dbReference>
<protein>
    <submittedName>
        <fullName evidence="2">NAD+ kinase</fullName>
    </submittedName>
</protein>
<dbReference type="InterPro" id="IPR002504">
    <property type="entry name" value="NADK"/>
</dbReference>
<dbReference type="InterPro" id="IPR017438">
    <property type="entry name" value="ATP-NAD_kinase_N"/>
</dbReference>
<dbReference type="AlphaFoldDB" id="A0A2A6FDB5"/>
<dbReference type="SUPFAM" id="SSF111331">
    <property type="entry name" value="NAD kinase/diacylglycerol kinase-like"/>
    <property type="match status" value="1"/>
</dbReference>
<feature type="compositionally biased region" description="Polar residues" evidence="1">
    <location>
        <begin position="1"/>
        <end position="14"/>
    </location>
</feature>
<keyword evidence="3" id="KW-1185">Reference proteome</keyword>
<dbReference type="EMBL" id="NWQG01000111">
    <property type="protein sequence ID" value="PDQ19742.1"/>
    <property type="molecule type" value="Genomic_DNA"/>
</dbReference>
<dbReference type="PIRSF" id="PIRSF016907">
    <property type="entry name" value="Kin_ATP-NAD"/>
    <property type="match status" value="1"/>
</dbReference>
<organism evidence="2 3">
    <name type="scientific">Mesorhizobium sanjuanii</name>
    <dbReference type="NCBI Taxonomy" id="2037900"/>
    <lineage>
        <taxon>Bacteria</taxon>
        <taxon>Pseudomonadati</taxon>
        <taxon>Pseudomonadota</taxon>
        <taxon>Alphaproteobacteria</taxon>
        <taxon>Hyphomicrobiales</taxon>
        <taxon>Phyllobacteriaceae</taxon>
        <taxon>Mesorhizobium</taxon>
    </lineage>
</organism>
<dbReference type="PANTHER" id="PTHR40697:SF2">
    <property type="entry name" value="ATP-NAD KINASE-RELATED"/>
    <property type="match status" value="1"/>
</dbReference>
<dbReference type="GO" id="GO:0006741">
    <property type="term" value="P:NADP+ biosynthetic process"/>
    <property type="evidence" value="ECO:0007669"/>
    <property type="project" value="InterPro"/>
</dbReference>
<dbReference type="InterPro" id="IPR039065">
    <property type="entry name" value="AcoX-like"/>
</dbReference>
<dbReference type="RefSeq" id="WP_097575073.1">
    <property type="nucleotide sequence ID" value="NZ_NWQG01000111.1"/>
</dbReference>
<keyword evidence="2" id="KW-0418">Kinase</keyword>
<dbReference type="Proteomes" id="UP000219182">
    <property type="component" value="Unassembled WGS sequence"/>
</dbReference>
<gene>
    <name evidence="2" type="ORF">CN311_17920</name>
</gene>
<name>A0A2A6FDB5_9HYPH</name>
<evidence type="ECO:0000313" key="2">
    <source>
        <dbReference type="EMBL" id="PDQ19742.1"/>
    </source>
</evidence>
<dbReference type="Gene3D" id="3.40.50.10330">
    <property type="entry name" value="Probable inorganic polyphosphate/atp-NAD kinase, domain 1"/>
    <property type="match status" value="1"/>
</dbReference>
<feature type="region of interest" description="Disordered" evidence="1">
    <location>
        <begin position="1"/>
        <end position="22"/>
    </location>
</feature>
<evidence type="ECO:0000256" key="1">
    <source>
        <dbReference type="SAM" id="MobiDB-lite"/>
    </source>
</evidence>
<comment type="caution">
    <text evidence="2">The sequence shown here is derived from an EMBL/GenBank/DDBJ whole genome shotgun (WGS) entry which is preliminary data.</text>
</comment>
<dbReference type="GO" id="GO:0003951">
    <property type="term" value="F:NAD+ kinase activity"/>
    <property type="evidence" value="ECO:0007669"/>
    <property type="project" value="InterPro"/>
</dbReference>
<keyword evidence="2" id="KW-0808">Transferase</keyword>
<reference evidence="2 3" key="1">
    <citation type="submission" date="2017-09" db="EMBL/GenBank/DDBJ databases">
        <title>Mesorhizobum sanjuanii sp. nov. isolated from nodules of Lotus tenuis in saline-alkaline lowlands of Flooding Pampa.</title>
        <authorList>
            <person name="Sannazzaro A.I."/>
            <person name="Torres Tejerizo G.A."/>
            <person name="Fontana F."/>
            <person name="Cumpa Velazquez L.M."/>
            <person name="Hansen L."/>
            <person name="Pistorio M."/>
            <person name="Estrella M.J."/>
        </authorList>
    </citation>
    <scope>NUCLEOTIDE SEQUENCE [LARGE SCALE GENOMIC DNA]</scope>
    <source>
        <strain evidence="2 3">BSA136</strain>
    </source>
</reference>
<dbReference type="InterPro" id="IPR016064">
    <property type="entry name" value="NAD/diacylglycerol_kinase_sf"/>
</dbReference>
<dbReference type="Pfam" id="PF20143">
    <property type="entry name" value="NAD_kinase_C"/>
    <property type="match status" value="1"/>
</dbReference>
<proteinExistence type="predicted"/>
<dbReference type="InterPro" id="IPR011386">
    <property type="entry name" value="Put_ATP-NAD_kin"/>
</dbReference>